<gene>
    <name evidence="1" type="ORF">Q664_02005</name>
    <name evidence="2" type="ORF">Q664_02010</name>
</gene>
<name>A0A084T1I5_9BACT</name>
<dbReference type="AlphaFoldDB" id="A0A084T1I5"/>
<protein>
    <submittedName>
        <fullName evidence="1">Uncharacterized protein</fullName>
    </submittedName>
</protein>
<organism evidence="1 3">
    <name type="scientific">Archangium violaceum Cb vi76</name>
    <dbReference type="NCBI Taxonomy" id="1406225"/>
    <lineage>
        <taxon>Bacteria</taxon>
        <taxon>Pseudomonadati</taxon>
        <taxon>Myxococcota</taxon>
        <taxon>Myxococcia</taxon>
        <taxon>Myxococcales</taxon>
        <taxon>Cystobacterineae</taxon>
        <taxon>Archangiaceae</taxon>
        <taxon>Archangium</taxon>
    </lineage>
</organism>
<dbReference type="Proteomes" id="UP000028547">
    <property type="component" value="Unassembled WGS sequence"/>
</dbReference>
<proteinExistence type="predicted"/>
<dbReference type="EMBL" id="JPMI01000008">
    <property type="protein sequence ID" value="KFA94571.1"/>
    <property type="molecule type" value="Genomic_DNA"/>
</dbReference>
<sequence length="67" mass="7151">MSEIKKPELKVKLSLEKETLRVLDDTQLHLLDEVVGGVEAPADPCNTTRCFTSCGSGSCTGGATKLE</sequence>
<evidence type="ECO:0000313" key="3">
    <source>
        <dbReference type="Proteomes" id="UP000028547"/>
    </source>
</evidence>
<dbReference type="EMBL" id="JPMI01000008">
    <property type="protein sequence ID" value="KFA94570.1"/>
    <property type="molecule type" value="Genomic_DNA"/>
</dbReference>
<reference evidence="1 3" key="1">
    <citation type="submission" date="2014-07" db="EMBL/GenBank/DDBJ databases">
        <title>Draft Genome Sequence of Gephyronic Acid Producer, Cystobacter violaceus Strain Cb vi76.</title>
        <authorList>
            <person name="Stevens D.C."/>
            <person name="Young J."/>
            <person name="Carmichael R."/>
            <person name="Tan J."/>
            <person name="Taylor R.E."/>
        </authorList>
    </citation>
    <scope>NUCLEOTIDE SEQUENCE [LARGE SCALE GENOMIC DNA]</scope>
    <source>
        <strain evidence="1 3">Cb vi76</strain>
    </source>
</reference>
<accession>A0A084T1I5</accession>
<comment type="caution">
    <text evidence="1">The sequence shown here is derived from an EMBL/GenBank/DDBJ whole genome shotgun (WGS) entry which is preliminary data.</text>
</comment>
<evidence type="ECO:0000313" key="2">
    <source>
        <dbReference type="EMBL" id="KFA94571.1"/>
    </source>
</evidence>
<dbReference type="RefSeq" id="WP_043389218.1">
    <property type="nucleotide sequence ID" value="NZ_JPMI01000008.1"/>
</dbReference>
<evidence type="ECO:0000313" key="1">
    <source>
        <dbReference type="EMBL" id="KFA94570.1"/>
    </source>
</evidence>